<reference evidence="11" key="3">
    <citation type="submission" date="2025-09" db="UniProtKB">
        <authorList>
            <consortium name="Ensembl"/>
        </authorList>
    </citation>
    <scope>IDENTIFICATION</scope>
</reference>
<evidence type="ECO:0000256" key="2">
    <source>
        <dbReference type="ARBA" id="ARBA00004580"/>
    </source>
</evidence>
<keyword evidence="5" id="KW-0967">Endosome</keyword>
<feature type="domain" description="Rho-GAP" evidence="10">
    <location>
        <begin position="431"/>
        <end position="614"/>
    </location>
</feature>
<name>A0A671WXK3_SPAAU</name>
<dbReference type="GeneTree" id="ENSGT00940000156762"/>
<dbReference type="InterPro" id="IPR046985">
    <property type="entry name" value="IP5"/>
</dbReference>
<evidence type="ECO:0000313" key="11">
    <source>
        <dbReference type="Ensembl" id="ENSSAUP00010042726.1"/>
    </source>
</evidence>
<dbReference type="InterPro" id="IPR013783">
    <property type="entry name" value="Ig-like_fold"/>
</dbReference>
<reference evidence="11" key="2">
    <citation type="submission" date="2025-08" db="UniProtKB">
        <authorList>
            <consortium name="Ensembl"/>
        </authorList>
    </citation>
    <scope>IDENTIFICATION</scope>
</reference>
<dbReference type="CDD" id="cd09093">
    <property type="entry name" value="INPP5c_INPP5B"/>
    <property type="match status" value="1"/>
</dbReference>
<dbReference type="FunFam" id="2.60.40.10:FF:000132">
    <property type="entry name" value="Inositol polyphosphate 5-phosphatase OCRL-1 isoform b"/>
    <property type="match status" value="1"/>
</dbReference>
<evidence type="ECO:0000313" key="12">
    <source>
        <dbReference type="Proteomes" id="UP000472265"/>
    </source>
</evidence>
<keyword evidence="8" id="KW-0472">Membrane</keyword>
<dbReference type="Gene3D" id="2.60.40.10">
    <property type="entry name" value="Immunoglobulins"/>
    <property type="match status" value="1"/>
</dbReference>
<dbReference type="GO" id="GO:0046856">
    <property type="term" value="P:phosphatidylinositol dephosphorylation"/>
    <property type="evidence" value="ECO:0007669"/>
    <property type="project" value="InterPro"/>
</dbReference>
<dbReference type="Pfam" id="PF22669">
    <property type="entry name" value="Exo_endo_phos2"/>
    <property type="match status" value="2"/>
</dbReference>
<gene>
    <name evidence="11" type="primary">INPP5B</name>
    <name evidence="11" type="synonym">inpp5b</name>
</gene>
<dbReference type="PANTHER" id="PTHR11200">
    <property type="entry name" value="INOSITOL 5-PHOSPHATASE"/>
    <property type="match status" value="1"/>
</dbReference>
<keyword evidence="7" id="KW-0443">Lipid metabolism</keyword>
<evidence type="ECO:0000256" key="9">
    <source>
        <dbReference type="ARBA" id="ARBA00023329"/>
    </source>
</evidence>
<organism evidence="11 12">
    <name type="scientific">Sparus aurata</name>
    <name type="common">Gilthead sea bream</name>
    <dbReference type="NCBI Taxonomy" id="8175"/>
    <lineage>
        <taxon>Eukaryota</taxon>
        <taxon>Metazoa</taxon>
        <taxon>Chordata</taxon>
        <taxon>Craniata</taxon>
        <taxon>Vertebrata</taxon>
        <taxon>Euteleostomi</taxon>
        <taxon>Actinopterygii</taxon>
        <taxon>Neopterygii</taxon>
        <taxon>Teleostei</taxon>
        <taxon>Neoteleostei</taxon>
        <taxon>Acanthomorphata</taxon>
        <taxon>Eupercaria</taxon>
        <taxon>Spariformes</taxon>
        <taxon>Sparidae</taxon>
        <taxon>Sparus</taxon>
    </lineage>
</organism>
<evidence type="ECO:0000256" key="1">
    <source>
        <dbReference type="ARBA" id="ARBA00004146"/>
    </source>
</evidence>
<dbReference type="InterPro" id="IPR036691">
    <property type="entry name" value="Endo/exonu/phosph_ase_sf"/>
</dbReference>
<dbReference type="InterPro" id="IPR048869">
    <property type="entry name" value="OCRL-1_2_ASH"/>
</dbReference>
<keyword evidence="6" id="KW-0378">Hydrolase</keyword>
<dbReference type="GO" id="GO:0004439">
    <property type="term" value="F:phosphatidylinositol-4,5-bisphosphate 5-phosphatase activity"/>
    <property type="evidence" value="ECO:0007669"/>
    <property type="project" value="UniProtKB-EC"/>
</dbReference>
<keyword evidence="12" id="KW-1185">Reference proteome</keyword>
<evidence type="ECO:0000256" key="7">
    <source>
        <dbReference type="ARBA" id="ARBA00023098"/>
    </source>
</evidence>
<evidence type="ECO:0000256" key="3">
    <source>
        <dbReference type="ARBA" id="ARBA00005910"/>
    </source>
</evidence>
<keyword evidence="9" id="KW-0968">Cytoplasmic vesicle</keyword>
<dbReference type="InterPro" id="IPR000198">
    <property type="entry name" value="RhoGAP_dom"/>
</dbReference>
<dbReference type="EC" id="3.1.3.36" evidence="4"/>
<dbReference type="PANTHER" id="PTHR11200:SF300">
    <property type="entry name" value="TYPE II INOSITOL 1,4,5-TRISPHOSPHATE 5-PHOSPHATASE"/>
    <property type="match status" value="1"/>
</dbReference>
<dbReference type="FunFam" id="1.10.555.10:FF:000012">
    <property type="entry name" value="Putative inositol polyphosphate 5-phosphatase OCRL-1"/>
    <property type="match status" value="1"/>
</dbReference>
<evidence type="ECO:0000256" key="8">
    <source>
        <dbReference type="ARBA" id="ARBA00023136"/>
    </source>
</evidence>
<dbReference type="SUPFAM" id="SSF48350">
    <property type="entry name" value="GTPase activation domain, GAP"/>
    <property type="match status" value="1"/>
</dbReference>
<dbReference type="Gene3D" id="3.60.10.10">
    <property type="entry name" value="Endonuclease/exonuclease/phosphatase"/>
    <property type="match status" value="2"/>
</dbReference>
<accession>A0A671WXK3</accession>
<dbReference type="InterPro" id="IPR008936">
    <property type="entry name" value="Rho_GTPase_activation_prot"/>
</dbReference>
<protein>
    <recommendedName>
        <fullName evidence="4">phosphoinositide 5-phosphatase</fullName>
        <ecNumber evidence="4">3.1.3.36</ecNumber>
    </recommendedName>
</protein>
<proteinExistence type="inferred from homology"/>
<dbReference type="GO" id="GO:0005829">
    <property type="term" value="C:cytosol"/>
    <property type="evidence" value="ECO:0007669"/>
    <property type="project" value="TreeGrafter"/>
</dbReference>
<dbReference type="InterPro" id="IPR037793">
    <property type="entry name" value="OCRL1/INPP5B_INPP5c"/>
</dbReference>
<dbReference type="GO" id="GO:0007165">
    <property type="term" value="P:signal transduction"/>
    <property type="evidence" value="ECO:0007669"/>
    <property type="project" value="InterPro"/>
</dbReference>
<dbReference type="GO" id="GO:0030670">
    <property type="term" value="C:phagocytic vesicle membrane"/>
    <property type="evidence" value="ECO:0007669"/>
    <property type="project" value="UniProtKB-SubCell"/>
</dbReference>
<evidence type="ECO:0000259" key="10">
    <source>
        <dbReference type="PROSITE" id="PS50238"/>
    </source>
</evidence>
<dbReference type="Gene3D" id="1.10.555.10">
    <property type="entry name" value="Rho GTPase activation protein"/>
    <property type="match status" value="1"/>
</dbReference>
<comment type="subcellular location">
    <subcellularLocation>
        <location evidence="2">Cytoplasmic vesicle</location>
        <location evidence="2">Phagosome membrane</location>
    </subcellularLocation>
    <subcellularLocation>
        <location evidence="1">Early endosome membrane</location>
    </subcellularLocation>
</comment>
<sequence length="614" mass="70073">MFKQTVIVFISLVPNSLHSPFCFSFFLGTYNVNGQPPKESLSPWLSHTPNPPDMYCVGFQELDLSKEAFFFNDTPKEMEWTKAVTEALHPDAKYALVKLVRLVGIMLIFYVKKEHAEFISDVEAETVGTGIMGRMGNKGAVAIRFRFHNSDICVVNSHLACYVFVILWIGDLNYRISDLDADNVKELISKKEFETLHSYDQLKRQIDEEAVFVGFVEGEIDFQPTYKYDTGSDLWDTSEKCRVPAWCDRILWRGKNIKQQHYQSHMALKTSDHKPVSSLLVAGIKRINTEAYKKTFEEIVRNIDKMENECIPSVTLAKQEFHFKDVKYMQHQAATLSLFNDGQVPCQFEFIQKPNESTYCKPWLTANPPKGFIAQGGSVEIELEVFVNRSTAPDLNSGKEQIEDILVLHLERGKDYFIPVTGNYLPSCYGTSIHSLCHMREPIQDMPQETLRKLVSVEMSVKENAANTEKPLDIPKELWMMVDHLFRNAIKQVSCLPFAGSNHSVAEALLLFLDALPEPVVPFSFYQQCLESCSNASQCEKTISMLPQCHQNVFNYLAAFLRELLKNSAVNRLDVNILATIFASLLLRSPTKQDLAEKRKTQEFFQHFLTQGST</sequence>
<dbReference type="Pfam" id="PF00620">
    <property type="entry name" value="RhoGAP"/>
    <property type="match status" value="1"/>
</dbReference>
<dbReference type="PROSITE" id="PS50238">
    <property type="entry name" value="RHOGAP"/>
    <property type="match status" value="1"/>
</dbReference>
<evidence type="ECO:0000256" key="6">
    <source>
        <dbReference type="ARBA" id="ARBA00022801"/>
    </source>
</evidence>
<dbReference type="AlphaFoldDB" id="A0A671WXK3"/>
<dbReference type="Pfam" id="PF21310">
    <property type="entry name" value="OCRL-like_ASH"/>
    <property type="match status" value="1"/>
</dbReference>
<evidence type="ECO:0000256" key="4">
    <source>
        <dbReference type="ARBA" id="ARBA00013044"/>
    </source>
</evidence>
<comment type="similarity">
    <text evidence="3">Belongs to the inositol 1,4,5-trisphosphate 5-phosphatase type II family.</text>
</comment>
<dbReference type="SMART" id="SM00128">
    <property type="entry name" value="IPPc"/>
    <property type="match status" value="1"/>
</dbReference>
<dbReference type="CDD" id="cd04380">
    <property type="entry name" value="RhoGAP_OCRL1"/>
    <property type="match status" value="1"/>
</dbReference>
<dbReference type="SMART" id="SM00324">
    <property type="entry name" value="RhoGAP"/>
    <property type="match status" value="1"/>
</dbReference>
<dbReference type="GO" id="GO:0052658">
    <property type="term" value="F:inositol-1,4,5-trisphosphate 5-phosphatase activity"/>
    <property type="evidence" value="ECO:0007669"/>
    <property type="project" value="TreeGrafter"/>
</dbReference>
<dbReference type="InterPro" id="IPR047078">
    <property type="entry name" value="RhoGAP_OCRL1"/>
</dbReference>
<dbReference type="GO" id="GO:0031901">
    <property type="term" value="C:early endosome membrane"/>
    <property type="evidence" value="ECO:0007669"/>
    <property type="project" value="UniProtKB-SubCell"/>
</dbReference>
<dbReference type="InterPro" id="IPR000300">
    <property type="entry name" value="IPPc"/>
</dbReference>
<dbReference type="SUPFAM" id="SSF56219">
    <property type="entry name" value="DNase I-like"/>
    <property type="match status" value="1"/>
</dbReference>
<evidence type="ECO:0000256" key="5">
    <source>
        <dbReference type="ARBA" id="ARBA00022753"/>
    </source>
</evidence>
<dbReference type="Proteomes" id="UP000472265">
    <property type="component" value="Chromosome 17"/>
</dbReference>
<reference evidence="11" key="1">
    <citation type="submission" date="2021-04" db="EMBL/GenBank/DDBJ databases">
        <authorList>
            <consortium name="Wellcome Sanger Institute Data Sharing"/>
        </authorList>
    </citation>
    <scope>NUCLEOTIDE SEQUENCE [LARGE SCALE GENOMIC DNA]</scope>
</reference>
<dbReference type="Ensembl" id="ENSSAUT00010044965.1">
    <property type="protein sequence ID" value="ENSSAUP00010042726.1"/>
    <property type="gene ID" value="ENSSAUG00010017637.1"/>
</dbReference>